<protein>
    <submittedName>
        <fullName evidence="3">Glycogen debranching N-terminal domain-containing protein</fullName>
    </submittedName>
</protein>
<dbReference type="InterPro" id="IPR012341">
    <property type="entry name" value="6hp_glycosidase-like_sf"/>
</dbReference>
<gene>
    <name evidence="3" type="ORF">ACFQE1_01965</name>
</gene>
<dbReference type="Pfam" id="PF22422">
    <property type="entry name" value="MGH1-like_GH"/>
    <property type="match status" value="1"/>
</dbReference>
<feature type="domain" description="Putative glycogen debranching enzyme N-terminal" evidence="1">
    <location>
        <begin position="7"/>
        <end position="192"/>
    </location>
</feature>
<sequence>MISDSTIVDGKTFLVTDPEGRVTRDHDGLFTADTRHLDTYEFTLTESTLEPLEVHSPHPGRRDLHLSTPIERGSRSVSVRRRQALADGLYERIEIENLTTESVSDTLEITVGTEFLDLFEVRGETQIDRSIETWGTDTGVSFEYDPDDVAFSRQTHVRADTQCELSDRMGTAARGDFRIDIELEPRATERLHIGVTFEESPAELRSAYERAAETTQQRTWDWNADTNIPNAVNPEKAAVLKQSFEDLLSLRLETKHGPILMAGTPWFATGFGRDSLIAAYQSLSVAPDIAKGTLRYLAAHQATENDDFRDAKPGKIFHEIREGELTVRNTVPHSPYYGTVDATALWIVLLHETYHQTDDHELVEDLRNSLDAALEWLKCYCDRDNNGFLEYDTDRLDDVGLTHQAWKDSGDGIMYPDGTHPEGPIALAEIQGYYYDALIRAADLFEMFGEQERTADLRERASELKAAFDEQFWLPKESFYAVGLDGEGNPIDCVTTNPGHCLWSGIVPESRADKVIDRLIADDMFSGWGIRTVSADHEVYNPQSYHLGSVWPHDNSLIVLGMVAYDRFDAAQTVTDGLFDTATARGNDRLPELFSGFNRNTSNVPVEYGTACEPQAWAAATPIACYAALRSQSEATEQVLTKTD</sequence>
<dbReference type="InterPro" id="IPR032856">
    <property type="entry name" value="GDE_N_bis"/>
</dbReference>
<proteinExistence type="predicted"/>
<dbReference type="Proteomes" id="UP001596328">
    <property type="component" value="Unassembled WGS sequence"/>
</dbReference>
<dbReference type="InterPro" id="IPR054491">
    <property type="entry name" value="MGH1-like_GH"/>
</dbReference>
<dbReference type="EMBL" id="JBHSWU010000006">
    <property type="protein sequence ID" value="MFC6723176.1"/>
    <property type="molecule type" value="Genomic_DNA"/>
</dbReference>
<feature type="domain" description="Mannosylglycerate hydrolase MGH1-like glycoside hydrolase" evidence="2">
    <location>
        <begin position="274"/>
        <end position="594"/>
    </location>
</feature>
<dbReference type="Gene3D" id="1.50.10.10">
    <property type="match status" value="1"/>
</dbReference>
<reference evidence="3 4" key="1">
    <citation type="journal article" date="2019" name="Int. J. Syst. Evol. Microbiol.">
        <title>The Global Catalogue of Microorganisms (GCM) 10K type strain sequencing project: providing services to taxonomists for standard genome sequencing and annotation.</title>
        <authorList>
            <consortium name="The Broad Institute Genomics Platform"/>
            <consortium name="The Broad Institute Genome Sequencing Center for Infectious Disease"/>
            <person name="Wu L."/>
            <person name="Ma J."/>
        </authorList>
    </citation>
    <scope>NUCLEOTIDE SEQUENCE [LARGE SCALE GENOMIC DNA]</scope>
    <source>
        <strain evidence="3 4">NBRC 111368</strain>
    </source>
</reference>
<dbReference type="SUPFAM" id="SSF48208">
    <property type="entry name" value="Six-hairpin glycosidases"/>
    <property type="match status" value="1"/>
</dbReference>
<evidence type="ECO:0000259" key="2">
    <source>
        <dbReference type="Pfam" id="PF22422"/>
    </source>
</evidence>
<comment type="caution">
    <text evidence="3">The sequence shown here is derived from an EMBL/GenBank/DDBJ whole genome shotgun (WGS) entry which is preliminary data.</text>
</comment>
<dbReference type="InterPro" id="IPR008928">
    <property type="entry name" value="6-hairpin_glycosidase_sf"/>
</dbReference>
<dbReference type="Pfam" id="PF14742">
    <property type="entry name" value="GDE_N_bis"/>
    <property type="match status" value="1"/>
</dbReference>
<evidence type="ECO:0000259" key="1">
    <source>
        <dbReference type="Pfam" id="PF14742"/>
    </source>
</evidence>
<name>A0ABD5RVI5_9EURY</name>
<keyword evidence="4" id="KW-1185">Reference proteome</keyword>
<accession>A0ABD5RVI5</accession>
<evidence type="ECO:0000313" key="4">
    <source>
        <dbReference type="Proteomes" id="UP001596328"/>
    </source>
</evidence>
<evidence type="ECO:0000313" key="3">
    <source>
        <dbReference type="EMBL" id="MFC6723176.1"/>
    </source>
</evidence>
<dbReference type="AlphaFoldDB" id="A0ABD5RVI5"/>
<organism evidence="3 4">
    <name type="scientific">Halobium palmae</name>
    <dbReference type="NCBI Taxonomy" id="1776492"/>
    <lineage>
        <taxon>Archaea</taxon>
        <taxon>Methanobacteriati</taxon>
        <taxon>Methanobacteriota</taxon>
        <taxon>Stenosarchaea group</taxon>
        <taxon>Halobacteria</taxon>
        <taxon>Halobacteriales</taxon>
        <taxon>Haloferacaceae</taxon>
        <taxon>Halobium</taxon>
    </lineage>
</organism>